<evidence type="ECO:0000313" key="4">
    <source>
        <dbReference type="EMBL" id="QEN00081.1"/>
    </source>
</evidence>
<protein>
    <submittedName>
        <fullName evidence="4">Uncharacterized protein</fullName>
    </submittedName>
</protein>
<organism evidence="4 5">
    <name type="scientific">Sphaerotilus sulfidivorans</name>
    <dbReference type="NCBI Taxonomy" id="639200"/>
    <lineage>
        <taxon>Bacteria</taxon>
        <taxon>Pseudomonadati</taxon>
        <taxon>Pseudomonadota</taxon>
        <taxon>Betaproteobacteria</taxon>
        <taxon>Burkholderiales</taxon>
        <taxon>Sphaerotilaceae</taxon>
        <taxon>Sphaerotilus</taxon>
    </lineage>
</organism>
<evidence type="ECO:0000313" key="6">
    <source>
        <dbReference type="Proteomes" id="UP001549111"/>
    </source>
</evidence>
<proteinExistence type="predicted"/>
<sequence>MKPSALAFAPEHRRQRQRHGGCQRLLRTLVALSLVTGGLLAGAAQAAPGGGAAEAGPERIGGSGNGSRGATLLRVHATRSHMHCPLPGRQQRLIGIDSPAEWEDTIEQQGEVAALGRKVRWSRERVIVFAADMQGRQAEAVRLESPARVIRLSGGVLYWPVRKRTLDDQPPRQVRPCVMAIIDRAFWHRIRVVPTRPL</sequence>
<feature type="chain" id="PRO_5044317848" evidence="2">
    <location>
        <begin position="47"/>
        <end position="198"/>
    </location>
</feature>
<dbReference type="AlphaFoldDB" id="A0A5C1PXY7"/>
<dbReference type="RefSeq" id="WP_149502826.1">
    <property type="nucleotide sequence ID" value="NZ_CP035708.1"/>
</dbReference>
<dbReference type="Proteomes" id="UP001549111">
    <property type="component" value="Unassembled WGS sequence"/>
</dbReference>
<gene>
    <name evidence="3" type="ORF">ABIC99_001926</name>
    <name evidence="4" type="ORF">EWH46_04330</name>
</gene>
<evidence type="ECO:0000313" key="3">
    <source>
        <dbReference type="EMBL" id="MET3604112.1"/>
    </source>
</evidence>
<keyword evidence="2" id="KW-0732">Signal</keyword>
<dbReference type="KEGG" id="snn:EWH46_04330"/>
<accession>A0A5C1PXY7</accession>
<keyword evidence="6" id="KW-1185">Reference proteome</keyword>
<feature type="signal peptide" evidence="2">
    <location>
        <begin position="1"/>
        <end position="46"/>
    </location>
</feature>
<dbReference type="Proteomes" id="UP000323522">
    <property type="component" value="Chromosome"/>
</dbReference>
<feature type="region of interest" description="Disordered" evidence="1">
    <location>
        <begin position="1"/>
        <end position="20"/>
    </location>
</feature>
<name>A0A5C1PXY7_9BURK</name>
<dbReference type="OrthoDB" id="9154630at2"/>
<reference evidence="3 6" key="2">
    <citation type="submission" date="2024-06" db="EMBL/GenBank/DDBJ databases">
        <title>Genomic Encyclopedia of Type Strains, Phase IV (KMG-IV): sequencing the most valuable type-strain genomes for metagenomic binning, comparative biology and taxonomic classification.</title>
        <authorList>
            <person name="Goeker M."/>
        </authorList>
    </citation>
    <scope>NUCLEOTIDE SEQUENCE [LARGE SCALE GENOMIC DNA]</scope>
    <source>
        <strain evidence="3 6">D-501</strain>
    </source>
</reference>
<dbReference type="EMBL" id="CP035708">
    <property type="protein sequence ID" value="QEN00081.1"/>
    <property type="molecule type" value="Genomic_DNA"/>
</dbReference>
<dbReference type="EMBL" id="JBEPLS010000006">
    <property type="protein sequence ID" value="MET3604112.1"/>
    <property type="molecule type" value="Genomic_DNA"/>
</dbReference>
<evidence type="ECO:0000313" key="5">
    <source>
        <dbReference type="Proteomes" id="UP000323522"/>
    </source>
</evidence>
<feature type="region of interest" description="Disordered" evidence="1">
    <location>
        <begin position="45"/>
        <end position="69"/>
    </location>
</feature>
<feature type="compositionally biased region" description="Gly residues" evidence="1">
    <location>
        <begin position="48"/>
        <end position="67"/>
    </location>
</feature>
<reference evidence="4 5" key="1">
    <citation type="submission" date="2019-02" db="EMBL/GenBank/DDBJ databases">
        <title>Complete Genome Sequence and Methylome Analysis of Sphaerotilus natans subsp. sulfidivorans D-507.</title>
        <authorList>
            <person name="Fomenkov A."/>
            <person name="Gridneva E."/>
            <person name="Smolyakov D."/>
            <person name="Dubinina G."/>
            <person name="Vincze T."/>
            <person name="Grabovich M."/>
            <person name="Roberts R.J."/>
        </authorList>
    </citation>
    <scope>NUCLEOTIDE SEQUENCE [LARGE SCALE GENOMIC DNA]</scope>
    <source>
        <strain evidence="4 5">D-507</strain>
    </source>
</reference>
<evidence type="ECO:0000256" key="1">
    <source>
        <dbReference type="SAM" id="MobiDB-lite"/>
    </source>
</evidence>
<evidence type="ECO:0000256" key="2">
    <source>
        <dbReference type="SAM" id="SignalP"/>
    </source>
</evidence>